<dbReference type="AlphaFoldDB" id="I3R0X2"/>
<dbReference type="RefSeq" id="WP_049917452.1">
    <property type="nucleotide sequence ID" value="NC_017941.2"/>
</dbReference>
<dbReference type="OrthoDB" id="204633at2157"/>
<dbReference type="Proteomes" id="UP000299011">
    <property type="component" value="Chromosome"/>
</dbReference>
<dbReference type="Pfam" id="PF26264">
    <property type="entry name" value="Halo_Hfq_like"/>
    <property type="match status" value="1"/>
</dbReference>
<evidence type="ECO:0000313" key="6">
    <source>
        <dbReference type="Proteomes" id="UP000299011"/>
    </source>
</evidence>
<dbReference type="InterPro" id="IPR058967">
    <property type="entry name" value="Hfq-like"/>
</dbReference>
<reference evidence="1" key="4">
    <citation type="submission" date="2014-05" db="EMBL/GenBank/DDBJ databases">
        <authorList>
            <person name="Wang L."/>
            <person name="Yang H."/>
            <person name="Xiang H."/>
        </authorList>
    </citation>
    <scope>NUCLEOTIDE SEQUENCE</scope>
    <source>
        <strain>CGMCC 1.2087</strain>
    </source>
</reference>
<reference evidence="3 6" key="5">
    <citation type="submission" date="2019-04" db="EMBL/GenBank/DDBJ databases">
        <title>Methylomes of two halophilic Archaea, Haloarcula marismortui and Haloferax mediterranei.</title>
        <authorList>
            <person name="DasSarma S."/>
            <person name="DasSarma P."/>
            <person name="DasSarma S."/>
            <person name="Fomenkov A."/>
            <person name="Vincze T."/>
            <person name="Anton B.P."/>
            <person name="Roberts R.J."/>
        </authorList>
    </citation>
    <scope>NUCLEOTIDE SEQUENCE [LARGE SCALE GENOMIC DNA]</scope>
    <source>
        <strain evidence="3">ATCC 33500</strain>
        <strain evidence="6">ATCC 33500 / DSM 1411 / JCM 8866 / NBRC 14739 / NCIMB 2177 / R-4</strain>
    </source>
</reference>
<name>I3R0X2_HALMT</name>
<organism evidence="1 4">
    <name type="scientific">Haloferax mediterranei (strain ATCC 33500 / DSM 1411 / JCM 8866 / NBRC 14739 / NCIMB 2177 / R-4)</name>
    <name type="common">Halobacterium mediterranei</name>
    <dbReference type="NCBI Taxonomy" id="523841"/>
    <lineage>
        <taxon>Archaea</taxon>
        <taxon>Methanobacteriati</taxon>
        <taxon>Methanobacteriota</taxon>
        <taxon>Stenosarchaea group</taxon>
        <taxon>Halobacteria</taxon>
        <taxon>Halobacteriales</taxon>
        <taxon>Haloferacaceae</taxon>
        <taxon>Haloferax</taxon>
    </lineage>
</organism>
<dbReference type="EMBL" id="CP001868">
    <property type="protein sequence ID" value="AFK17882.2"/>
    <property type="molecule type" value="Genomic_DNA"/>
</dbReference>
<evidence type="ECO:0000313" key="1">
    <source>
        <dbReference type="EMBL" id="AFK17882.2"/>
    </source>
</evidence>
<dbReference type="eggNOG" id="arCOG10139">
    <property type="taxonomic scope" value="Archaea"/>
</dbReference>
<dbReference type="EMBL" id="CP039139">
    <property type="protein sequence ID" value="QCQ74441.1"/>
    <property type="molecule type" value="Genomic_DNA"/>
</dbReference>
<dbReference type="Proteomes" id="UP000027075">
    <property type="component" value="Chromosome"/>
</dbReference>
<gene>
    <name evidence="1" type="ordered locus">HFX_0141</name>
    <name evidence="2" type="ORF">BM92_08565</name>
    <name evidence="3" type="ORF">E6P09_03800</name>
</gene>
<dbReference type="Proteomes" id="UP000006469">
    <property type="component" value="Chromosome"/>
</dbReference>
<evidence type="ECO:0000313" key="4">
    <source>
        <dbReference type="Proteomes" id="UP000006469"/>
    </source>
</evidence>
<accession>I3R0X2</accession>
<proteinExistence type="predicted"/>
<dbReference type="EMBL" id="CP007551">
    <property type="protein sequence ID" value="AHZ22695.1"/>
    <property type="molecule type" value="Genomic_DNA"/>
</dbReference>
<reference evidence="1 4" key="2">
    <citation type="journal article" date="2012" name="J. Bacteriol.">
        <title>Complete genome sequence of the metabolically versatile halophilic archaeon Haloferax mediterranei, a poly(3-hydroxybutyrate-co-3-hydroxyvalerate) producer.</title>
        <authorList>
            <person name="Han J."/>
            <person name="Zhang F."/>
            <person name="Hou J."/>
            <person name="Liu X."/>
            <person name="Li M."/>
            <person name="Liu H."/>
            <person name="Cai L."/>
            <person name="Zhang B."/>
            <person name="Chen Y."/>
            <person name="Zhou J."/>
            <person name="Hu S."/>
            <person name="Xiang H."/>
        </authorList>
    </citation>
    <scope>NUCLEOTIDE SEQUENCE [LARGE SCALE GENOMIC DNA]</scope>
    <source>
        <strain evidence="4">ATCC 33500 / DSM 1411 / JCM 8866 / NBRC 14739 / NCIMB 2177 / R-4</strain>
        <strain evidence="1">CGMCC 1.2087</strain>
    </source>
</reference>
<protein>
    <submittedName>
        <fullName evidence="1">Uncharacterized protein</fullName>
    </submittedName>
</protein>
<evidence type="ECO:0000313" key="5">
    <source>
        <dbReference type="Proteomes" id="UP000027075"/>
    </source>
</evidence>
<evidence type="ECO:0000313" key="3">
    <source>
        <dbReference type="EMBL" id="QCQ74441.1"/>
    </source>
</evidence>
<evidence type="ECO:0000313" key="2">
    <source>
        <dbReference type="EMBL" id="AHZ22695.1"/>
    </source>
</evidence>
<dbReference type="GeneID" id="40155511"/>
<sequence>MVFSPNSPMHDFFEQTMDNAVVYGDADKETILHEGPVRILANGWVEVSSGRLISPSAVHHIDKQPSE</sequence>
<reference evidence="1" key="1">
    <citation type="journal article" date="2012" name="Appl. Environ. Microbiol.">
        <title>Identification of the haloarchaeal phasin (PhaP) that functions in polyhydroxyalkanoate accumulation and granule formation in Haloferax mediterranei.</title>
        <authorList>
            <person name="Cai S."/>
            <person name="Cai L."/>
            <person name="Liu H."/>
            <person name="Liu X."/>
            <person name="Han J."/>
            <person name="Zhou J."/>
            <person name="Xiang H."/>
        </authorList>
    </citation>
    <scope>NUCLEOTIDE SEQUENCE</scope>
    <source>
        <strain>CGMCC 1.2087</strain>
    </source>
</reference>
<dbReference type="HOGENOM" id="CLU_2748019_0_0_2"/>
<dbReference type="KEGG" id="hme:HFX_0141"/>
<reference evidence="2 5" key="3">
    <citation type="submission" date="2014-04" db="EMBL/GenBank/DDBJ databases">
        <title>Transcriptional profiles of Haloferax mediterranei on the basis of nitrogen availability.</title>
        <authorList>
            <person name="Bautista V."/>
        </authorList>
    </citation>
    <scope>NUCLEOTIDE SEQUENCE [LARGE SCALE GENOMIC DNA]</scope>
    <source>
        <strain evidence="2">ATCC 33500</strain>
        <strain evidence="5">ATCC 33500 / DSM 1411 / JCM 8866 / NBRC 14739 / NCIMB 2177 / R-4</strain>
    </source>
</reference>